<sequence length="157" mass="15655">MGRRASVAARRGPVGAPLAARLGHGRAGAPVRRRETGMVTAELAVAIPGVVLVLALCLVAVGAAVDQIRCVDAARLAVRAAARGDTAAHVRALAVEAAPVGATVEVSARAGAVRVSVQARARSWVGLPTWQVVASAESPVESSASAVPAAPDHGGRA</sequence>
<keyword evidence="1" id="KW-0472">Membrane</keyword>
<dbReference type="NCBIfam" id="NF041390">
    <property type="entry name" value="TadE_Rv3655c"/>
    <property type="match status" value="1"/>
</dbReference>
<keyword evidence="1" id="KW-0812">Transmembrane</keyword>
<evidence type="ECO:0000313" key="2">
    <source>
        <dbReference type="EMBL" id="GAA5030793.1"/>
    </source>
</evidence>
<dbReference type="RefSeq" id="WP_345508150.1">
    <property type="nucleotide sequence ID" value="NZ_BAABIW010000018.1"/>
</dbReference>
<comment type="caution">
    <text evidence="2">The sequence shown here is derived from an EMBL/GenBank/DDBJ whole genome shotgun (WGS) entry which is preliminary data.</text>
</comment>
<protein>
    <recommendedName>
        <fullName evidence="4">TadE-like protein</fullName>
    </recommendedName>
</protein>
<accession>A0ABP9JIB2</accession>
<evidence type="ECO:0000313" key="3">
    <source>
        <dbReference type="Proteomes" id="UP001500427"/>
    </source>
</evidence>
<organism evidence="2 3">
    <name type="scientific">Terrabacter aeriphilus</name>
    <dbReference type="NCBI Taxonomy" id="515662"/>
    <lineage>
        <taxon>Bacteria</taxon>
        <taxon>Bacillati</taxon>
        <taxon>Actinomycetota</taxon>
        <taxon>Actinomycetes</taxon>
        <taxon>Micrococcales</taxon>
        <taxon>Intrasporangiaceae</taxon>
        <taxon>Terrabacter</taxon>
    </lineage>
</organism>
<dbReference type="EMBL" id="BAABIW010000018">
    <property type="protein sequence ID" value="GAA5030793.1"/>
    <property type="molecule type" value="Genomic_DNA"/>
</dbReference>
<evidence type="ECO:0008006" key="4">
    <source>
        <dbReference type="Google" id="ProtNLM"/>
    </source>
</evidence>
<keyword evidence="3" id="KW-1185">Reference proteome</keyword>
<dbReference type="InterPro" id="IPR049790">
    <property type="entry name" value="Rv3655c/TadE"/>
</dbReference>
<keyword evidence="1" id="KW-1133">Transmembrane helix</keyword>
<name>A0ABP9JIB2_9MICO</name>
<feature type="transmembrane region" description="Helical" evidence="1">
    <location>
        <begin position="43"/>
        <end position="65"/>
    </location>
</feature>
<gene>
    <name evidence="2" type="ORF">GCM10023258_28360</name>
</gene>
<dbReference type="Proteomes" id="UP001500427">
    <property type="component" value="Unassembled WGS sequence"/>
</dbReference>
<reference evidence="3" key="1">
    <citation type="journal article" date="2019" name="Int. J. Syst. Evol. Microbiol.">
        <title>The Global Catalogue of Microorganisms (GCM) 10K type strain sequencing project: providing services to taxonomists for standard genome sequencing and annotation.</title>
        <authorList>
            <consortium name="The Broad Institute Genomics Platform"/>
            <consortium name="The Broad Institute Genome Sequencing Center for Infectious Disease"/>
            <person name="Wu L."/>
            <person name="Ma J."/>
        </authorList>
    </citation>
    <scope>NUCLEOTIDE SEQUENCE [LARGE SCALE GENOMIC DNA]</scope>
    <source>
        <strain evidence="3">JCM 17687</strain>
    </source>
</reference>
<evidence type="ECO:0000256" key="1">
    <source>
        <dbReference type="SAM" id="Phobius"/>
    </source>
</evidence>
<proteinExistence type="predicted"/>